<keyword evidence="1" id="KW-0193">Cuticle</keyword>
<dbReference type="EMBL" id="CADEBD010000314">
    <property type="protein sequence ID" value="CAB3243224.1"/>
    <property type="molecule type" value="Genomic_DNA"/>
</dbReference>
<evidence type="ECO:0000313" key="3">
    <source>
        <dbReference type="EMBL" id="CAB3243224.1"/>
    </source>
</evidence>
<dbReference type="InterPro" id="IPR051217">
    <property type="entry name" value="Insect_Cuticle_Struc_Prot"/>
</dbReference>
<reference evidence="3 4" key="1">
    <citation type="submission" date="2020-04" db="EMBL/GenBank/DDBJ databases">
        <authorList>
            <person name="Wallbank WR R."/>
            <person name="Pardo Diaz C."/>
            <person name="Kozak K."/>
            <person name="Martin S."/>
            <person name="Jiggins C."/>
            <person name="Moest M."/>
            <person name="Warren A I."/>
            <person name="Byers J.R.P. K."/>
            <person name="Montejo-Kovacevich G."/>
            <person name="Yen C E."/>
        </authorList>
    </citation>
    <scope>NUCLEOTIDE SEQUENCE [LARGE SCALE GENOMIC DNA]</scope>
</reference>
<protein>
    <submittedName>
        <fullName evidence="3">Uncharacterized protein</fullName>
    </submittedName>
</protein>
<dbReference type="OrthoDB" id="10001926at2759"/>
<feature type="compositionally biased region" description="Basic residues" evidence="2">
    <location>
        <begin position="43"/>
        <end position="55"/>
    </location>
</feature>
<dbReference type="GO" id="GO:0042302">
    <property type="term" value="F:structural constituent of cuticle"/>
    <property type="evidence" value="ECO:0007669"/>
    <property type="project" value="UniProtKB-KW"/>
</dbReference>
<feature type="region of interest" description="Disordered" evidence="2">
    <location>
        <begin position="18"/>
        <end position="104"/>
    </location>
</feature>
<proteinExistence type="predicted"/>
<dbReference type="PANTHER" id="PTHR12236:SF95">
    <property type="entry name" value="CUTICULAR PROTEIN 76BD, ISOFORM C-RELATED"/>
    <property type="match status" value="1"/>
</dbReference>
<evidence type="ECO:0000256" key="1">
    <source>
        <dbReference type="ARBA" id="ARBA00022460"/>
    </source>
</evidence>
<accession>A0A8S1ACD3</accession>
<organism evidence="3 4">
    <name type="scientific">Arctia plantaginis</name>
    <name type="common">Wood tiger moth</name>
    <name type="synonym">Phalaena plantaginis</name>
    <dbReference type="NCBI Taxonomy" id="874455"/>
    <lineage>
        <taxon>Eukaryota</taxon>
        <taxon>Metazoa</taxon>
        <taxon>Ecdysozoa</taxon>
        <taxon>Arthropoda</taxon>
        <taxon>Hexapoda</taxon>
        <taxon>Insecta</taxon>
        <taxon>Pterygota</taxon>
        <taxon>Neoptera</taxon>
        <taxon>Endopterygota</taxon>
        <taxon>Lepidoptera</taxon>
        <taxon>Glossata</taxon>
        <taxon>Ditrysia</taxon>
        <taxon>Noctuoidea</taxon>
        <taxon>Erebidae</taxon>
        <taxon>Arctiinae</taxon>
        <taxon>Arctia</taxon>
    </lineage>
</organism>
<dbReference type="PANTHER" id="PTHR12236">
    <property type="entry name" value="STRUCTURAL CONTITUENT OF CUTICLE"/>
    <property type="match status" value="1"/>
</dbReference>
<name>A0A8S1ACD3_ARCPL</name>
<dbReference type="GO" id="GO:0031012">
    <property type="term" value="C:extracellular matrix"/>
    <property type="evidence" value="ECO:0007669"/>
    <property type="project" value="TreeGrafter"/>
</dbReference>
<evidence type="ECO:0000256" key="2">
    <source>
        <dbReference type="SAM" id="MobiDB-lite"/>
    </source>
</evidence>
<feature type="compositionally biased region" description="Basic and acidic residues" evidence="2">
    <location>
        <begin position="76"/>
        <end position="104"/>
    </location>
</feature>
<gene>
    <name evidence="3" type="ORF">APLA_LOCUS10278</name>
</gene>
<feature type="compositionally biased region" description="Basic and acidic residues" evidence="2">
    <location>
        <begin position="56"/>
        <end position="66"/>
    </location>
</feature>
<dbReference type="GO" id="GO:0005615">
    <property type="term" value="C:extracellular space"/>
    <property type="evidence" value="ECO:0007669"/>
    <property type="project" value="TreeGrafter"/>
</dbReference>
<feature type="compositionally biased region" description="Basic and acidic residues" evidence="2">
    <location>
        <begin position="18"/>
        <end position="41"/>
    </location>
</feature>
<sequence>MVDIKSAYPKYKFDYKVDDDYTGDHKQQHEHRNGHDTESKYSWHVKHFVNKKHHEEKKENQKETKEQPQAYPKYEFGYKVDDPHIGDNKEQFEYRDGHYTKSDY</sequence>
<comment type="caution">
    <text evidence="3">The sequence shown here is derived from an EMBL/GenBank/DDBJ whole genome shotgun (WGS) entry which is preliminary data.</text>
</comment>
<dbReference type="Proteomes" id="UP000494256">
    <property type="component" value="Unassembled WGS sequence"/>
</dbReference>
<evidence type="ECO:0000313" key="4">
    <source>
        <dbReference type="Proteomes" id="UP000494256"/>
    </source>
</evidence>
<dbReference type="AlphaFoldDB" id="A0A8S1ACD3"/>